<dbReference type="PROSITE" id="PS50950">
    <property type="entry name" value="ZF_THAP"/>
    <property type="match status" value="1"/>
</dbReference>
<evidence type="ECO:0000256" key="3">
    <source>
        <dbReference type="ARBA" id="ARBA00022723"/>
    </source>
</evidence>
<dbReference type="SMART" id="SM00980">
    <property type="entry name" value="THAP"/>
    <property type="match status" value="1"/>
</dbReference>
<keyword evidence="8 12" id="KW-0238">DNA-binding</keyword>
<organism evidence="15 16">
    <name type="scientific">Papilio machaon</name>
    <name type="common">Old World swallowtail butterfly</name>
    <dbReference type="NCBI Taxonomy" id="76193"/>
    <lineage>
        <taxon>Eukaryota</taxon>
        <taxon>Metazoa</taxon>
        <taxon>Ecdysozoa</taxon>
        <taxon>Arthropoda</taxon>
        <taxon>Hexapoda</taxon>
        <taxon>Insecta</taxon>
        <taxon>Pterygota</taxon>
        <taxon>Neoptera</taxon>
        <taxon>Endopterygota</taxon>
        <taxon>Lepidoptera</taxon>
        <taxon>Glossata</taxon>
        <taxon>Ditrysia</taxon>
        <taxon>Papilionoidea</taxon>
        <taxon>Papilionidae</taxon>
        <taxon>Papilioninae</taxon>
        <taxon>Papilio</taxon>
    </lineage>
</organism>
<evidence type="ECO:0000256" key="13">
    <source>
        <dbReference type="SAM" id="Coils"/>
    </source>
</evidence>
<dbReference type="InterPro" id="IPR006612">
    <property type="entry name" value="THAP_Znf"/>
</dbReference>
<feature type="domain" description="THAP-type" evidence="14">
    <location>
        <begin position="1"/>
        <end position="83"/>
    </location>
</feature>
<reference evidence="15 16" key="1">
    <citation type="journal article" date="2015" name="Nat. Commun.">
        <title>Outbred genome sequencing and CRISPR/Cas9 gene editing in butterflies.</title>
        <authorList>
            <person name="Li X."/>
            <person name="Fan D."/>
            <person name="Zhang W."/>
            <person name="Liu G."/>
            <person name="Zhang L."/>
            <person name="Zhao L."/>
            <person name="Fang X."/>
            <person name="Chen L."/>
            <person name="Dong Y."/>
            <person name="Chen Y."/>
            <person name="Ding Y."/>
            <person name="Zhao R."/>
            <person name="Feng M."/>
            <person name="Zhu Y."/>
            <person name="Feng Y."/>
            <person name="Jiang X."/>
            <person name="Zhu D."/>
            <person name="Xiang H."/>
            <person name="Feng X."/>
            <person name="Li S."/>
            <person name="Wang J."/>
            <person name="Zhang G."/>
            <person name="Kronforst M.R."/>
            <person name="Wang W."/>
        </authorList>
    </citation>
    <scope>NUCLEOTIDE SEQUENCE [LARGE SCALE GENOMIC DNA]</scope>
    <source>
        <strain evidence="15">Ya'a_city_454_Pm</strain>
        <tissue evidence="15">Whole body</tissue>
    </source>
</reference>
<comment type="similarity">
    <text evidence="2">Belongs to the THAP1 family.</text>
</comment>
<evidence type="ECO:0000259" key="14">
    <source>
        <dbReference type="PROSITE" id="PS50950"/>
    </source>
</evidence>
<evidence type="ECO:0000256" key="8">
    <source>
        <dbReference type="ARBA" id="ARBA00023125"/>
    </source>
</evidence>
<dbReference type="PANTHER" id="PTHR46600:SF1">
    <property type="entry name" value="THAP DOMAIN-CONTAINING PROTEIN 1"/>
    <property type="match status" value="1"/>
</dbReference>
<dbReference type="Pfam" id="PF05485">
    <property type="entry name" value="THAP"/>
    <property type="match status" value="1"/>
</dbReference>
<keyword evidence="5" id="KW-0862">Zinc</keyword>
<keyword evidence="11" id="KW-0131">Cell cycle</keyword>
<dbReference type="GO" id="GO:0043565">
    <property type="term" value="F:sequence-specific DNA binding"/>
    <property type="evidence" value="ECO:0007669"/>
    <property type="project" value="InterPro"/>
</dbReference>
<keyword evidence="9" id="KW-0804">Transcription</keyword>
<comment type="subcellular location">
    <subcellularLocation>
        <location evidence="1">Nucleus</location>
        <location evidence="1">Nucleoplasm</location>
    </subcellularLocation>
</comment>
<evidence type="ECO:0000256" key="2">
    <source>
        <dbReference type="ARBA" id="ARBA00006177"/>
    </source>
</evidence>
<gene>
    <name evidence="15" type="ORF">RR48_01911</name>
</gene>
<evidence type="ECO:0000256" key="6">
    <source>
        <dbReference type="ARBA" id="ARBA00023015"/>
    </source>
</evidence>
<keyword evidence="16" id="KW-1185">Reference proteome</keyword>
<evidence type="ECO:0000256" key="4">
    <source>
        <dbReference type="ARBA" id="ARBA00022771"/>
    </source>
</evidence>
<keyword evidence="6" id="KW-0805">Transcription regulation</keyword>
<dbReference type="GO" id="GO:0008270">
    <property type="term" value="F:zinc ion binding"/>
    <property type="evidence" value="ECO:0007669"/>
    <property type="project" value="UniProtKB-KW"/>
</dbReference>
<keyword evidence="10" id="KW-0539">Nucleus</keyword>
<dbReference type="InParanoid" id="A0A0N1PIG4"/>
<name>A0A0N1PIG4_PAPMA</name>
<evidence type="ECO:0000256" key="9">
    <source>
        <dbReference type="ARBA" id="ARBA00023163"/>
    </source>
</evidence>
<dbReference type="AlphaFoldDB" id="A0A0N1PIG4"/>
<sequence>MSSCAILWCGKNSRFSCTKTDEVTFHRFPKDSTIKKKWIEATKRDNWYPSNFSVICSRHFTEDCYHAKKPRRRLLDNAIPTLNLPVITFDSLINELESDQHLKASSHARRASAQEPISIMLPLQERDSPEPVTEAQIDYEELYKEITSYNVNRLCDRIIELKESVDRKDLNVRRLREQVRYFKRQIAIMEKTIKDLDEKCNINEENENFIVKITNPENGDVLYKYDITQDTKKTKKRNRKVKPKKDVVK</sequence>
<evidence type="ECO:0000256" key="10">
    <source>
        <dbReference type="ARBA" id="ARBA00023242"/>
    </source>
</evidence>
<evidence type="ECO:0000256" key="1">
    <source>
        <dbReference type="ARBA" id="ARBA00004642"/>
    </source>
</evidence>
<evidence type="ECO:0000256" key="11">
    <source>
        <dbReference type="ARBA" id="ARBA00023306"/>
    </source>
</evidence>
<evidence type="ECO:0000313" key="16">
    <source>
        <dbReference type="Proteomes" id="UP000053240"/>
    </source>
</evidence>
<evidence type="ECO:0000256" key="12">
    <source>
        <dbReference type="PROSITE-ProRule" id="PRU00309"/>
    </source>
</evidence>
<dbReference type="GO" id="GO:0005654">
    <property type="term" value="C:nucleoplasm"/>
    <property type="evidence" value="ECO:0007669"/>
    <property type="project" value="UniProtKB-SubCell"/>
</dbReference>
<keyword evidence="7 13" id="KW-0175">Coiled coil</keyword>
<dbReference type="InterPro" id="IPR026516">
    <property type="entry name" value="THAP1/10"/>
</dbReference>
<keyword evidence="3" id="KW-0479">Metal-binding</keyword>
<protein>
    <submittedName>
        <fullName evidence="15">THAP domain-containing protein 1</fullName>
    </submittedName>
</protein>
<evidence type="ECO:0000256" key="5">
    <source>
        <dbReference type="ARBA" id="ARBA00022833"/>
    </source>
</evidence>
<proteinExistence type="inferred from homology"/>
<evidence type="ECO:0000313" key="15">
    <source>
        <dbReference type="EMBL" id="KPJ15350.1"/>
    </source>
</evidence>
<keyword evidence="4 12" id="KW-0863">Zinc-finger</keyword>
<dbReference type="SMART" id="SM00692">
    <property type="entry name" value="DM3"/>
    <property type="match status" value="1"/>
</dbReference>
<dbReference type="SUPFAM" id="SSF57716">
    <property type="entry name" value="Glucocorticoid receptor-like (DNA-binding domain)"/>
    <property type="match status" value="1"/>
</dbReference>
<dbReference type="OrthoDB" id="6496718at2759"/>
<dbReference type="OMA" id="TEDCYHA"/>
<dbReference type="EMBL" id="KQ460396">
    <property type="protein sequence ID" value="KPJ15350.1"/>
    <property type="molecule type" value="Genomic_DNA"/>
</dbReference>
<dbReference type="Gene3D" id="6.20.210.20">
    <property type="entry name" value="THAP domain"/>
    <property type="match status" value="1"/>
</dbReference>
<dbReference type="Proteomes" id="UP000053240">
    <property type="component" value="Unassembled WGS sequence"/>
</dbReference>
<evidence type="ECO:0000256" key="7">
    <source>
        <dbReference type="ARBA" id="ARBA00023054"/>
    </source>
</evidence>
<accession>A0A0N1PIG4</accession>
<feature type="coiled-coil region" evidence="13">
    <location>
        <begin position="158"/>
        <end position="206"/>
    </location>
</feature>
<dbReference type="KEGG" id="pmac:106710508"/>
<dbReference type="InterPro" id="IPR038441">
    <property type="entry name" value="THAP_Znf_sf"/>
</dbReference>
<dbReference type="PANTHER" id="PTHR46600">
    <property type="entry name" value="THAP DOMAIN-CONTAINING"/>
    <property type="match status" value="1"/>
</dbReference>